<dbReference type="Pfam" id="PF20612">
    <property type="entry name" value="SHOCT_2"/>
    <property type="match status" value="1"/>
</dbReference>
<organism evidence="2 3">
    <name type="scientific">Clostridium perfringens D str. JGS1721</name>
    <dbReference type="NCBI Taxonomy" id="488537"/>
    <lineage>
        <taxon>Bacteria</taxon>
        <taxon>Bacillati</taxon>
        <taxon>Bacillota</taxon>
        <taxon>Clostridia</taxon>
        <taxon>Eubacteriales</taxon>
        <taxon>Clostridiaceae</taxon>
        <taxon>Clostridium</taxon>
    </lineage>
</organism>
<accession>B1V0D0</accession>
<name>B1V0D0_CLOPF</name>
<evidence type="ECO:0000313" key="3">
    <source>
        <dbReference type="Proteomes" id="UP000003188"/>
    </source>
</evidence>
<reference evidence="2 3" key="1">
    <citation type="submission" date="2008-03" db="EMBL/GenBank/DDBJ databases">
        <authorList>
            <person name="Paulsen I."/>
            <person name="Sebastian Y."/>
        </authorList>
    </citation>
    <scope>NUCLEOTIDE SEQUENCE [LARGE SCALE GENOMIC DNA]</scope>
    <source>
        <strain evidence="3">D str. JGS1721</strain>
    </source>
</reference>
<proteinExistence type="predicted"/>
<dbReference type="RefSeq" id="WP_003473768.1">
    <property type="nucleotide sequence ID" value="NZ_ABOO01000006.1"/>
</dbReference>
<dbReference type="AlphaFoldDB" id="B1V0D0"/>
<feature type="domain" description="SHOCT-like" evidence="1">
    <location>
        <begin position="5"/>
        <end position="43"/>
    </location>
</feature>
<dbReference type="InterPro" id="IPR046749">
    <property type="entry name" value="SHOCT_2"/>
</dbReference>
<evidence type="ECO:0000313" key="2">
    <source>
        <dbReference type="EMBL" id="EDT72674.1"/>
    </source>
</evidence>
<gene>
    <name evidence="2" type="ORF">CJD_0442</name>
</gene>
<sequence>MKNKLIRYTMQLAMLKQLLEKELISIDEYNIVKNRLMKDYNIISDITT</sequence>
<dbReference type="Proteomes" id="UP000003188">
    <property type="component" value="Unassembled WGS sequence"/>
</dbReference>
<dbReference type="EMBL" id="ABOO01000006">
    <property type="protein sequence ID" value="EDT72674.1"/>
    <property type="molecule type" value="Genomic_DNA"/>
</dbReference>
<evidence type="ECO:0000259" key="1">
    <source>
        <dbReference type="Pfam" id="PF20612"/>
    </source>
</evidence>
<comment type="caution">
    <text evidence="2">The sequence shown here is derived from an EMBL/GenBank/DDBJ whole genome shotgun (WGS) entry which is preliminary data.</text>
</comment>
<protein>
    <recommendedName>
        <fullName evidence="1">SHOCT-like domain-containing protein</fullName>
    </recommendedName>
</protein>